<feature type="region of interest" description="Disordered" evidence="1">
    <location>
        <begin position="1"/>
        <end position="40"/>
    </location>
</feature>
<protein>
    <submittedName>
        <fullName evidence="2">Uncharacterized protein</fullName>
    </submittedName>
</protein>
<gene>
    <name evidence="2" type="ORF">QVD17_00241</name>
</gene>
<dbReference type="AlphaFoldDB" id="A0AAD8L7H6"/>
<evidence type="ECO:0000313" key="2">
    <source>
        <dbReference type="EMBL" id="KAK1434498.1"/>
    </source>
</evidence>
<organism evidence="2 3">
    <name type="scientific">Tagetes erecta</name>
    <name type="common">African marigold</name>
    <dbReference type="NCBI Taxonomy" id="13708"/>
    <lineage>
        <taxon>Eukaryota</taxon>
        <taxon>Viridiplantae</taxon>
        <taxon>Streptophyta</taxon>
        <taxon>Embryophyta</taxon>
        <taxon>Tracheophyta</taxon>
        <taxon>Spermatophyta</taxon>
        <taxon>Magnoliopsida</taxon>
        <taxon>eudicotyledons</taxon>
        <taxon>Gunneridae</taxon>
        <taxon>Pentapetalae</taxon>
        <taxon>asterids</taxon>
        <taxon>campanulids</taxon>
        <taxon>Asterales</taxon>
        <taxon>Asteraceae</taxon>
        <taxon>Asteroideae</taxon>
        <taxon>Heliantheae alliance</taxon>
        <taxon>Tageteae</taxon>
        <taxon>Tagetes</taxon>
    </lineage>
</organism>
<name>A0AAD8L7H6_TARER</name>
<sequence>MLGWMKAQEKKPIEPSESGLSGGVFTYSGPKSGSPLSPDPISGSDISVSLPWAVKKVKNVTGRGRRELEIDPGLCLGIKKGFALGPLLVV</sequence>
<reference evidence="2" key="1">
    <citation type="journal article" date="2023" name="bioRxiv">
        <title>Improved chromosome-level genome assembly for marigold (Tagetes erecta).</title>
        <authorList>
            <person name="Jiang F."/>
            <person name="Yuan L."/>
            <person name="Wang S."/>
            <person name="Wang H."/>
            <person name="Xu D."/>
            <person name="Wang A."/>
            <person name="Fan W."/>
        </authorList>
    </citation>
    <scope>NUCLEOTIDE SEQUENCE</scope>
    <source>
        <strain evidence="2">WSJ</strain>
        <tissue evidence="2">Leaf</tissue>
    </source>
</reference>
<evidence type="ECO:0000256" key="1">
    <source>
        <dbReference type="SAM" id="MobiDB-lite"/>
    </source>
</evidence>
<dbReference type="EMBL" id="JAUHHV010000001">
    <property type="protein sequence ID" value="KAK1434498.1"/>
    <property type="molecule type" value="Genomic_DNA"/>
</dbReference>
<comment type="caution">
    <text evidence="2">The sequence shown here is derived from an EMBL/GenBank/DDBJ whole genome shotgun (WGS) entry which is preliminary data.</text>
</comment>
<proteinExistence type="predicted"/>
<evidence type="ECO:0000313" key="3">
    <source>
        <dbReference type="Proteomes" id="UP001229421"/>
    </source>
</evidence>
<keyword evidence="3" id="KW-1185">Reference proteome</keyword>
<accession>A0AAD8L7H6</accession>
<dbReference type="Proteomes" id="UP001229421">
    <property type="component" value="Unassembled WGS sequence"/>
</dbReference>